<dbReference type="GO" id="GO:0005524">
    <property type="term" value="F:ATP binding"/>
    <property type="evidence" value="ECO:0007669"/>
    <property type="project" value="UniProtKB-KW"/>
</dbReference>
<dbReference type="Gene3D" id="3.90.870.10">
    <property type="entry name" value="DHBP synthase"/>
    <property type="match status" value="1"/>
</dbReference>
<keyword evidence="4" id="KW-0963">Cytoplasm</keyword>
<evidence type="ECO:0000256" key="6">
    <source>
        <dbReference type="ARBA" id="ARBA00022694"/>
    </source>
</evidence>
<comment type="caution">
    <text evidence="13">The sequence shown here is derived from an EMBL/GenBank/DDBJ whole genome shotgun (WGS) entry which is preliminary data.</text>
</comment>
<comment type="catalytic activity">
    <reaction evidence="11">
        <text>L-threonine + hydrogencarbonate + ATP = L-threonylcarbamoyladenylate + diphosphate + H2O</text>
        <dbReference type="Rhea" id="RHEA:36407"/>
        <dbReference type="ChEBI" id="CHEBI:15377"/>
        <dbReference type="ChEBI" id="CHEBI:17544"/>
        <dbReference type="ChEBI" id="CHEBI:30616"/>
        <dbReference type="ChEBI" id="CHEBI:33019"/>
        <dbReference type="ChEBI" id="CHEBI:57926"/>
        <dbReference type="ChEBI" id="CHEBI:73682"/>
        <dbReference type="EC" id="2.7.7.87"/>
    </reaction>
</comment>
<keyword evidence="8" id="KW-0547">Nucleotide-binding</keyword>
<reference evidence="13 14" key="1">
    <citation type="journal article" date="2008" name="Int. J. Syst. Evol. Microbiol.">
        <title>Bizionia argentinensis sp. nov., isolated from surface marine water in Antarctica.</title>
        <authorList>
            <person name="Bercovich A."/>
            <person name="Vazquez S.C."/>
            <person name="Yankilevich P."/>
            <person name="Coria S.H."/>
            <person name="Foti M."/>
            <person name="Hernandez E."/>
            <person name="Vidal A."/>
            <person name="Ruberto L."/>
            <person name="Melo C."/>
            <person name="Marenssi S."/>
            <person name="Criscuolo M."/>
            <person name="Memoli M."/>
            <person name="Arguelles M."/>
            <person name="Mac Cormack W.P."/>
        </authorList>
    </citation>
    <scope>NUCLEOTIDE SEQUENCE [LARGE SCALE GENOMIC DNA]</scope>
    <source>
        <strain evidence="13 14">JUB59</strain>
    </source>
</reference>
<dbReference type="GO" id="GO:0000049">
    <property type="term" value="F:tRNA binding"/>
    <property type="evidence" value="ECO:0007669"/>
    <property type="project" value="TreeGrafter"/>
</dbReference>
<gene>
    <name evidence="13" type="ORF">BZARG_2421</name>
</gene>
<evidence type="ECO:0000256" key="8">
    <source>
        <dbReference type="ARBA" id="ARBA00022741"/>
    </source>
</evidence>
<evidence type="ECO:0000256" key="11">
    <source>
        <dbReference type="ARBA" id="ARBA00048366"/>
    </source>
</evidence>
<evidence type="ECO:0000256" key="5">
    <source>
        <dbReference type="ARBA" id="ARBA00022679"/>
    </source>
</evidence>
<keyword evidence="7" id="KW-0548">Nucleotidyltransferase</keyword>
<dbReference type="EC" id="2.7.7.87" evidence="3"/>
<dbReference type="GO" id="GO:0003725">
    <property type="term" value="F:double-stranded RNA binding"/>
    <property type="evidence" value="ECO:0007669"/>
    <property type="project" value="InterPro"/>
</dbReference>
<keyword evidence="9" id="KW-0067">ATP-binding</keyword>
<evidence type="ECO:0000256" key="3">
    <source>
        <dbReference type="ARBA" id="ARBA00012584"/>
    </source>
</evidence>
<dbReference type="AlphaFoldDB" id="G2EF48"/>
<protein>
    <recommendedName>
        <fullName evidence="10">L-threonylcarbamoyladenylate synthase</fullName>
        <ecNumber evidence="3">2.7.7.87</ecNumber>
    </recommendedName>
    <alternativeName>
        <fullName evidence="10">L-threonylcarbamoyladenylate synthase</fullName>
    </alternativeName>
</protein>
<name>G2EF48_9FLAO</name>
<keyword evidence="6" id="KW-0819">tRNA processing</keyword>
<dbReference type="Proteomes" id="UP000003730">
    <property type="component" value="Unassembled WGS sequence"/>
</dbReference>
<organism evidence="13 14">
    <name type="scientific">Bizionia argentinensis JUB59</name>
    <dbReference type="NCBI Taxonomy" id="1046627"/>
    <lineage>
        <taxon>Bacteria</taxon>
        <taxon>Pseudomonadati</taxon>
        <taxon>Bacteroidota</taxon>
        <taxon>Flavobacteriia</taxon>
        <taxon>Flavobacteriales</taxon>
        <taxon>Flavobacteriaceae</taxon>
        <taxon>Bizionia</taxon>
    </lineage>
</organism>
<sequence>MTDHIKESLIVLKSGKTILYPTDTLWGLGCDATNPKAVSEIYKLKNRIETKALICLVCSIGMLKTYIKEIPEAALGFLKTATKPTTIIYNNPRLIATNLVAQDNTLAIRIVEEGFAYELIKAFNKPLVSTSANISGNSAPKSFKEIHADILKDVDYVVNLQDEKTDAEPSTIIKILEDGTVKIIRP</sequence>
<proteinExistence type="inferred from homology"/>
<keyword evidence="5" id="KW-0808">Transferase</keyword>
<evidence type="ECO:0000313" key="14">
    <source>
        <dbReference type="Proteomes" id="UP000003730"/>
    </source>
</evidence>
<comment type="subcellular location">
    <subcellularLocation>
        <location evidence="1">Cytoplasm</location>
    </subcellularLocation>
</comment>
<dbReference type="InterPro" id="IPR006070">
    <property type="entry name" value="Sua5-like_dom"/>
</dbReference>
<dbReference type="STRING" id="1046627.BZARG_2421"/>
<dbReference type="eggNOG" id="COG0009">
    <property type="taxonomic scope" value="Bacteria"/>
</dbReference>
<dbReference type="EMBL" id="AFXZ01000037">
    <property type="protein sequence ID" value="EGV42960.1"/>
    <property type="molecule type" value="Genomic_DNA"/>
</dbReference>
<dbReference type="PANTHER" id="PTHR17490:SF16">
    <property type="entry name" value="THREONYLCARBAMOYL-AMP SYNTHASE"/>
    <property type="match status" value="1"/>
</dbReference>
<dbReference type="InterPro" id="IPR017945">
    <property type="entry name" value="DHBP_synth_RibB-like_a/b_dom"/>
</dbReference>
<keyword evidence="14" id="KW-1185">Reference proteome</keyword>
<feature type="domain" description="YrdC-like" evidence="12">
    <location>
        <begin position="2"/>
        <end position="186"/>
    </location>
</feature>
<evidence type="ECO:0000256" key="1">
    <source>
        <dbReference type="ARBA" id="ARBA00004496"/>
    </source>
</evidence>
<evidence type="ECO:0000256" key="2">
    <source>
        <dbReference type="ARBA" id="ARBA00007663"/>
    </source>
</evidence>
<dbReference type="PATRIC" id="fig|1046627.3.peg.2140"/>
<evidence type="ECO:0000259" key="12">
    <source>
        <dbReference type="PROSITE" id="PS51163"/>
    </source>
</evidence>
<dbReference type="SUPFAM" id="SSF55821">
    <property type="entry name" value="YrdC/RibB"/>
    <property type="match status" value="1"/>
</dbReference>
<evidence type="ECO:0000256" key="7">
    <source>
        <dbReference type="ARBA" id="ARBA00022695"/>
    </source>
</evidence>
<dbReference type="InterPro" id="IPR050156">
    <property type="entry name" value="TC-AMP_synthase_SUA5"/>
</dbReference>
<dbReference type="RefSeq" id="WP_008638197.1">
    <property type="nucleotide sequence ID" value="NZ_AFXZ01000037.1"/>
</dbReference>
<dbReference type="GO" id="GO:0061710">
    <property type="term" value="F:L-threonylcarbamoyladenylate synthase"/>
    <property type="evidence" value="ECO:0007669"/>
    <property type="project" value="UniProtKB-EC"/>
</dbReference>
<evidence type="ECO:0000256" key="10">
    <source>
        <dbReference type="ARBA" id="ARBA00029774"/>
    </source>
</evidence>
<dbReference type="NCBIfam" id="TIGR00057">
    <property type="entry name" value="L-threonylcarbamoyladenylate synthase"/>
    <property type="match status" value="1"/>
</dbReference>
<dbReference type="PROSITE" id="PS51163">
    <property type="entry name" value="YRDC"/>
    <property type="match status" value="1"/>
</dbReference>
<dbReference type="OrthoDB" id="9814580at2"/>
<dbReference type="GO" id="GO:0006450">
    <property type="term" value="P:regulation of translational fidelity"/>
    <property type="evidence" value="ECO:0007669"/>
    <property type="project" value="TreeGrafter"/>
</dbReference>
<evidence type="ECO:0000256" key="9">
    <source>
        <dbReference type="ARBA" id="ARBA00022840"/>
    </source>
</evidence>
<evidence type="ECO:0000313" key="13">
    <source>
        <dbReference type="EMBL" id="EGV42960.1"/>
    </source>
</evidence>
<dbReference type="PANTHER" id="PTHR17490">
    <property type="entry name" value="SUA5"/>
    <property type="match status" value="1"/>
</dbReference>
<dbReference type="GO" id="GO:0005737">
    <property type="term" value="C:cytoplasm"/>
    <property type="evidence" value="ECO:0007669"/>
    <property type="project" value="UniProtKB-SubCell"/>
</dbReference>
<comment type="similarity">
    <text evidence="2">Belongs to the SUA5 family.</text>
</comment>
<dbReference type="Pfam" id="PF01300">
    <property type="entry name" value="Sua5_yciO_yrdC"/>
    <property type="match status" value="1"/>
</dbReference>
<dbReference type="GO" id="GO:0008033">
    <property type="term" value="P:tRNA processing"/>
    <property type="evidence" value="ECO:0007669"/>
    <property type="project" value="UniProtKB-KW"/>
</dbReference>
<accession>G2EF48</accession>
<evidence type="ECO:0000256" key="4">
    <source>
        <dbReference type="ARBA" id="ARBA00022490"/>
    </source>
</evidence>